<dbReference type="EMBL" id="SJFN01000014">
    <property type="protein sequence ID" value="TBW37677.1"/>
    <property type="molecule type" value="Genomic_DNA"/>
</dbReference>
<comment type="caution">
    <text evidence="1">The sequence shown here is derived from an EMBL/GenBank/DDBJ whole genome shotgun (WGS) entry which is preliminary data.</text>
</comment>
<name>A0A4Q9VRK9_9HYPH</name>
<sequence>MALAAAARVDELAPVEALAGPGVTDLRVPEIGLVMVRGRAGGSGRPFNLGEATVTRAAVRLAAGETGFAHVLGRDRLKARRAALLDALWAREALRPTLEAEILAPLAARLDAARRAEAEKAAATRVDFFTLVRGDD</sequence>
<accession>A0A4Q9VRK9</accession>
<evidence type="ECO:0000313" key="2">
    <source>
        <dbReference type="Proteomes" id="UP000292781"/>
    </source>
</evidence>
<evidence type="ECO:0000313" key="1">
    <source>
        <dbReference type="EMBL" id="TBW37677.1"/>
    </source>
</evidence>
<dbReference type="NCBIfam" id="TIGR03293">
    <property type="entry name" value="PhnG_redo"/>
    <property type="match status" value="1"/>
</dbReference>
<reference evidence="1 2" key="1">
    <citation type="submission" date="2019-02" db="EMBL/GenBank/DDBJ databases">
        <title>Siculibacillus lacustris gen. nov., sp. nov., a new rosette-forming bacterium isolated from a freshwater crater lake (Lake St. Ana, Romania).</title>
        <authorList>
            <person name="Felfoldi T."/>
            <person name="Marton Z."/>
            <person name="Szabo A."/>
            <person name="Mentes A."/>
            <person name="Boka K."/>
            <person name="Marialigeti K."/>
            <person name="Mathe I."/>
            <person name="Koncz M."/>
            <person name="Schumann P."/>
            <person name="Toth E."/>
        </authorList>
    </citation>
    <scope>NUCLEOTIDE SEQUENCE [LARGE SCALE GENOMIC DNA]</scope>
    <source>
        <strain evidence="1 2">SA-279</strain>
    </source>
</reference>
<dbReference type="OrthoDB" id="530475at2"/>
<dbReference type="GO" id="GO:0016829">
    <property type="term" value="F:lyase activity"/>
    <property type="evidence" value="ECO:0007669"/>
    <property type="project" value="UniProtKB-KW"/>
</dbReference>
<keyword evidence="2" id="KW-1185">Reference proteome</keyword>
<dbReference type="Proteomes" id="UP000292781">
    <property type="component" value="Unassembled WGS sequence"/>
</dbReference>
<protein>
    <submittedName>
        <fullName evidence="1">Phosphonate C-P lyase system protein PhnG</fullName>
    </submittedName>
</protein>
<dbReference type="InterPro" id="IPR009609">
    <property type="entry name" value="Phosphonate_metab_PhnG"/>
</dbReference>
<dbReference type="GO" id="GO:0019634">
    <property type="term" value="P:organic phosphonate metabolic process"/>
    <property type="evidence" value="ECO:0007669"/>
    <property type="project" value="InterPro"/>
</dbReference>
<dbReference type="AlphaFoldDB" id="A0A4Q9VRK9"/>
<organism evidence="1 2">
    <name type="scientific">Siculibacillus lacustris</name>
    <dbReference type="NCBI Taxonomy" id="1549641"/>
    <lineage>
        <taxon>Bacteria</taxon>
        <taxon>Pseudomonadati</taxon>
        <taxon>Pseudomonadota</taxon>
        <taxon>Alphaproteobacteria</taxon>
        <taxon>Hyphomicrobiales</taxon>
        <taxon>Ancalomicrobiaceae</taxon>
        <taxon>Siculibacillus</taxon>
    </lineage>
</organism>
<gene>
    <name evidence="1" type="primary">phnG</name>
    <name evidence="1" type="ORF">EYW49_10800</name>
</gene>
<dbReference type="Pfam" id="PF06754">
    <property type="entry name" value="PhnG"/>
    <property type="match status" value="1"/>
</dbReference>
<dbReference type="GO" id="GO:0015716">
    <property type="term" value="P:organic phosphonate transport"/>
    <property type="evidence" value="ECO:0007669"/>
    <property type="project" value="InterPro"/>
</dbReference>
<proteinExistence type="predicted"/>
<keyword evidence="1" id="KW-0456">Lyase</keyword>